<comment type="caution">
    <text evidence="8">The sequence shown here is derived from an EMBL/GenBank/DDBJ whole genome shotgun (WGS) entry which is preliminary data.</text>
</comment>
<dbReference type="InterPro" id="IPR027417">
    <property type="entry name" value="P-loop_NTPase"/>
</dbReference>
<reference evidence="8 9" key="1">
    <citation type="submission" date="2018-06" db="EMBL/GenBank/DDBJ databases">
        <title>Genomic Encyclopedia of Type Strains, Phase IV (KMG-IV): sequencing the most valuable type-strain genomes for metagenomic binning, comparative biology and taxonomic classification.</title>
        <authorList>
            <person name="Goeker M."/>
        </authorList>
    </citation>
    <scope>NUCLEOTIDE SEQUENCE [LARGE SCALE GENOMIC DNA]</scope>
    <source>
        <strain evidence="8 9">DSM 26720</strain>
    </source>
</reference>
<dbReference type="CDD" id="cd03224">
    <property type="entry name" value="ABC_TM1139_LivF_branched"/>
    <property type="match status" value="1"/>
</dbReference>
<keyword evidence="5 8" id="KW-0067">ATP-binding</keyword>
<dbReference type="GO" id="GO:0015658">
    <property type="term" value="F:branched-chain amino acid transmembrane transporter activity"/>
    <property type="evidence" value="ECO:0007669"/>
    <property type="project" value="TreeGrafter"/>
</dbReference>
<comment type="similarity">
    <text evidence="2">Belongs to the ABC transporter superfamily.</text>
</comment>
<dbReference type="GO" id="GO:0016887">
    <property type="term" value="F:ATP hydrolysis activity"/>
    <property type="evidence" value="ECO:0007669"/>
    <property type="project" value="InterPro"/>
</dbReference>
<sequence>MNQFTNMTETPLLDVQGLKVSYGPVEAVRGIDLRVGRGQIVTLLGANGAGKSSTLNALVGLAPKKAGTVIFNAQNVTSVPTEQIVRRGMTLTPEGRRIFPSLTVDENLQLGGAVHSQRGAPSSVREEMLEHFPILKERLHQRAGSLSGGEQQMLAIARSLMSSPDLLLLDEPSLGLAPQIVDQIFEMIAGLRDRGLTILLVEQNVLLSLEIADAAYVLANGSVVISGTADELRNSEEIQGAYLGA</sequence>
<protein>
    <submittedName>
        <fullName evidence="8">Amino acid/amide ABC transporter ATP-binding protein 2 (HAAT family)</fullName>
    </submittedName>
</protein>
<keyword evidence="6" id="KW-0029">Amino-acid transport</keyword>
<dbReference type="InterPro" id="IPR003439">
    <property type="entry name" value="ABC_transporter-like_ATP-bd"/>
</dbReference>
<dbReference type="PROSITE" id="PS00211">
    <property type="entry name" value="ABC_TRANSPORTER_1"/>
    <property type="match status" value="1"/>
</dbReference>
<dbReference type="InterPro" id="IPR017871">
    <property type="entry name" value="ABC_transporter-like_CS"/>
</dbReference>
<evidence type="ECO:0000256" key="5">
    <source>
        <dbReference type="ARBA" id="ARBA00022840"/>
    </source>
</evidence>
<keyword evidence="9" id="KW-1185">Reference proteome</keyword>
<evidence type="ECO:0000256" key="6">
    <source>
        <dbReference type="ARBA" id="ARBA00022970"/>
    </source>
</evidence>
<dbReference type="PANTHER" id="PTHR43820">
    <property type="entry name" value="HIGH-AFFINITY BRANCHED-CHAIN AMINO ACID TRANSPORT ATP-BINDING PROTEIN LIVF"/>
    <property type="match status" value="1"/>
</dbReference>
<dbReference type="SMART" id="SM00382">
    <property type="entry name" value="AAA"/>
    <property type="match status" value="1"/>
</dbReference>
<dbReference type="EMBL" id="QLMK01000011">
    <property type="protein sequence ID" value="RAK27041.1"/>
    <property type="molecule type" value="Genomic_DNA"/>
</dbReference>
<evidence type="ECO:0000259" key="7">
    <source>
        <dbReference type="PROSITE" id="PS50893"/>
    </source>
</evidence>
<proteinExistence type="inferred from homology"/>
<dbReference type="Gene3D" id="3.40.50.300">
    <property type="entry name" value="P-loop containing nucleotide triphosphate hydrolases"/>
    <property type="match status" value="1"/>
</dbReference>
<dbReference type="Pfam" id="PF00005">
    <property type="entry name" value="ABC_tran"/>
    <property type="match status" value="1"/>
</dbReference>
<dbReference type="InterPro" id="IPR052156">
    <property type="entry name" value="BCAA_Transport_ATP-bd_LivF"/>
</dbReference>
<feature type="domain" description="ABC transporter" evidence="7">
    <location>
        <begin position="13"/>
        <end position="245"/>
    </location>
</feature>
<dbReference type="PANTHER" id="PTHR43820:SF4">
    <property type="entry name" value="HIGH-AFFINITY BRANCHED-CHAIN AMINO ACID TRANSPORT ATP-BINDING PROTEIN LIVF"/>
    <property type="match status" value="1"/>
</dbReference>
<dbReference type="GO" id="GO:0005886">
    <property type="term" value="C:plasma membrane"/>
    <property type="evidence" value="ECO:0007669"/>
    <property type="project" value="UniProtKB-SubCell"/>
</dbReference>
<keyword evidence="4" id="KW-0547">Nucleotide-binding</keyword>
<dbReference type="SUPFAM" id="SSF52540">
    <property type="entry name" value="P-loop containing nucleoside triphosphate hydrolases"/>
    <property type="match status" value="1"/>
</dbReference>
<keyword evidence="3" id="KW-0813">Transport</keyword>
<dbReference type="PROSITE" id="PS50893">
    <property type="entry name" value="ABC_TRANSPORTER_2"/>
    <property type="match status" value="1"/>
</dbReference>
<comment type="subcellular location">
    <subcellularLocation>
        <location evidence="1">Cell inner membrane</location>
    </subcellularLocation>
</comment>
<evidence type="ECO:0000313" key="8">
    <source>
        <dbReference type="EMBL" id="RAK27041.1"/>
    </source>
</evidence>
<gene>
    <name evidence="8" type="ORF">C7374_11135</name>
</gene>
<evidence type="ECO:0000256" key="2">
    <source>
        <dbReference type="ARBA" id="ARBA00005417"/>
    </source>
</evidence>
<dbReference type="GO" id="GO:0005524">
    <property type="term" value="F:ATP binding"/>
    <property type="evidence" value="ECO:0007669"/>
    <property type="project" value="UniProtKB-KW"/>
</dbReference>
<dbReference type="AlphaFoldDB" id="A0A364JTU4"/>
<dbReference type="GO" id="GO:0015807">
    <property type="term" value="P:L-amino acid transport"/>
    <property type="evidence" value="ECO:0007669"/>
    <property type="project" value="TreeGrafter"/>
</dbReference>
<evidence type="ECO:0000256" key="1">
    <source>
        <dbReference type="ARBA" id="ARBA00004533"/>
    </source>
</evidence>
<organism evidence="8 9">
    <name type="scientific">Falsochrobactrum ovis</name>
    <dbReference type="NCBI Taxonomy" id="1293442"/>
    <lineage>
        <taxon>Bacteria</taxon>
        <taxon>Pseudomonadati</taxon>
        <taxon>Pseudomonadota</taxon>
        <taxon>Alphaproteobacteria</taxon>
        <taxon>Hyphomicrobiales</taxon>
        <taxon>Brucellaceae</taxon>
        <taxon>Falsochrobactrum</taxon>
    </lineage>
</organism>
<accession>A0A364JTU4</accession>
<name>A0A364JTU4_9HYPH</name>
<dbReference type="Proteomes" id="UP000249453">
    <property type="component" value="Unassembled WGS sequence"/>
</dbReference>
<dbReference type="InterPro" id="IPR003593">
    <property type="entry name" value="AAA+_ATPase"/>
</dbReference>
<evidence type="ECO:0000256" key="4">
    <source>
        <dbReference type="ARBA" id="ARBA00022741"/>
    </source>
</evidence>
<evidence type="ECO:0000256" key="3">
    <source>
        <dbReference type="ARBA" id="ARBA00022448"/>
    </source>
</evidence>
<dbReference type="RefSeq" id="WP_245412649.1">
    <property type="nucleotide sequence ID" value="NZ_JBHEEY010000011.1"/>
</dbReference>
<evidence type="ECO:0000313" key="9">
    <source>
        <dbReference type="Proteomes" id="UP000249453"/>
    </source>
</evidence>